<feature type="region of interest" description="Disordered" evidence="17">
    <location>
        <begin position="323"/>
        <end position="349"/>
    </location>
</feature>
<evidence type="ECO:0000256" key="16">
    <source>
        <dbReference type="SAM" id="Coils"/>
    </source>
</evidence>
<dbReference type="InterPro" id="IPR013761">
    <property type="entry name" value="SAM/pointed_sf"/>
</dbReference>
<feature type="region of interest" description="Disordered" evidence="17">
    <location>
        <begin position="951"/>
        <end position="983"/>
    </location>
</feature>
<dbReference type="GO" id="GO:0030425">
    <property type="term" value="C:dendrite"/>
    <property type="evidence" value="ECO:0007669"/>
    <property type="project" value="TreeGrafter"/>
</dbReference>
<feature type="compositionally biased region" description="Polar residues" evidence="17">
    <location>
        <begin position="638"/>
        <end position="651"/>
    </location>
</feature>
<evidence type="ECO:0000313" key="20">
    <source>
        <dbReference type="EMBL" id="CAG5119190.1"/>
    </source>
</evidence>
<reference evidence="20" key="1">
    <citation type="submission" date="2021-04" db="EMBL/GenBank/DDBJ databases">
        <authorList>
            <consortium name="Molecular Ecology Group"/>
        </authorList>
    </citation>
    <scope>NUCLEOTIDE SEQUENCE</scope>
</reference>
<feature type="compositionally biased region" description="Polar residues" evidence="17">
    <location>
        <begin position="326"/>
        <end position="336"/>
    </location>
</feature>
<dbReference type="GO" id="GO:0005737">
    <property type="term" value="C:cytoplasm"/>
    <property type="evidence" value="ECO:0007669"/>
    <property type="project" value="TreeGrafter"/>
</dbReference>
<evidence type="ECO:0000256" key="7">
    <source>
        <dbReference type="ARBA" id="ARBA00023018"/>
    </source>
</evidence>
<keyword evidence="21" id="KW-1185">Reference proteome</keyword>
<feature type="compositionally biased region" description="Basic and acidic residues" evidence="17">
    <location>
        <begin position="712"/>
        <end position="721"/>
    </location>
</feature>
<feature type="compositionally biased region" description="Polar residues" evidence="17">
    <location>
        <begin position="668"/>
        <end position="680"/>
    </location>
</feature>
<feature type="region of interest" description="Disordered" evidence="17">
    <location>
        <begin position="1"/>
        <end position="39"/>
    </location>
</feature>
<organism evidence="20 21">
    <name type="scientific">Candidula unifasciata</name>
    <dbReference type="NCBI Taxonomy" id="100452"/>
    <lineage>
        <taxon>Eukaryota</taxon>
        <taxon>Metazoa</taxon>
        <taxon>Spiralia</taxon>
        <taxon>Lophotrochozoa</taxon>
        <taxon>Mollusca</taxon>
        <taxon>Gastropoda</taxon>
        <taxon>Heterobranchia</taxon>
        <taxon>Euthyneura</taxon>
        <taxon>Panpulmonata</taxon>
        <taxon>Eupulmonata</taxon>
        <taxon>Stylommatophora</taxon>
        <taxon>Helicina</taxon>
        <taxon>Helicoidea</taxon>
        <taxon>Geomitridae</taxon>
        <taxon>Candidula</taxon>
    </lineage>
</organism>
<dbReference type="AlphaFoldDB" id="A0A8S3YVI0"/>
<keyword evidence="4" id="KW-0597">Phosphoprotein</keyword>
<evidence type="ECO:0000256" key="4">
    <source>
        <dbReference type="ARBA" id="ARBA00022553"/>
    </source>
</evidence>
<evidence type="ECO:0000259" key="18">
    <source>
        <dbReference type="PROSITE" id="PS50105"/>
    </source>
</evidence>
<dbReference type="Pfam" id="PF00595">
    <property type="entry name" value="PDZ"/>
    <property type="match status" value="1"/>
</dbReference>
<evidence type="ECO:0000313" key="21">
    <source>
        <dbReference type="Proteomes" id="UP000678393"/>
    </source>
</evidence>
<feature type="compositionally biased region" description="Polar residues" evidence="17">
    <location>
        <begin position="1"/>
        <end position="13"/>
    </location>
</feature>
<feature type="compositionally biased region" description="Basic and acidic residues" evidence="17">
    <location>
        <begin position="229"/>
        <end position="253"/>
    </location>
</feature>
<comment type="subcellular location">
    <subcellularLocation>
        <location evidence="1">Cytoplasm</location>
        <location evidence="1">Cytoskeleton</location>
    </subcellularLocation>
    <subcellularLocation>
        <location evidence="11">Synapse</location>
    </subcellularLocation>
</comment>
<sequence length="983" mass="109209">LQNGEVDTTSFTRTEFLVTRESGDGKEDSEDADAVLSDGEPLEIDYSNLSFLEIPPISSDQEDDSSGDEISYHRPSRVCFSRNPIKVFATYSTNDYDRRNEDVDPVAASAEYELEKRVEKMDVFPVVLQKGTEGLGFSIIGMGVGADAGLEKLGIFIKTLTPNGVAQRSQQVDVNDQIIEVDGKSLVGVTQAYAASVLRNTSGEVHFMIGREKDPSKSEVARLIQQSLEQDRRREEMREKEQQRLRHLEDSFQPKDEVLERHAHSHLFQQQQQQQQQQNVGEDSGSDTEGDEKDGGGSLEKEIPNHLEHELSDQERLQLEQETAAGDTTPQSTPSNGEDVGDSSPEVSELQTTSVAVILEGIEEKPGSSSDSVSPDMENEKLYVKLKESHYKLSVAEAEIVKLKGKLVALESNEGQKKLVEKKLEDLTRRFQERDKHFDALKKELSQYKDMMVASQSQHIELEKKVRELGALEKKYHKAKKLIKDYQLREKDFIQERESLLEQQAEKDQQYNSLVKSLKDRIFMLEKDLTNLQKAAGLPPVLSSGDDIEVPLSPARPTPLVRTVHSVLEEPLSPLNQSTEDVLDTSTCSEISDPATSPVLEESFSIETALAMSSSPVTVGFRSPEPSFPVVEETVKSQFDSSLNTTPSLESMASRDRSNLNTAGGGTNRWSPTKKIQTQDSLEDLDSGSEFAENGSIHSSHTDQAESGLDMWNKHDRRDSNSDSSSSVSQTSYDPSRPNFNKVGSSEIPDTATDDMSTNSEGGVTLVSAKASPAAKGFGIPKFNWKSTQRGGDGSGGIVLISNRPLANQHSASDPGLDSTGVSLFSRRHQDTGFHDYDASSVNSDIISNLMVSEPDVDSSGKYVFNITGSPAREDSQQNHSQNKFLPGSITEWSTEHVCLWLTSLDFDKYTVSFREKSVTGSQLLHLDTSKLKTVGVVSSKDRETLKKKIKEMRTNAEREKKLQEKERKMKEKEQKKMMSKKK</sequence>
<evidence type="ECO:0000256" key="3">
    <source>
        <dbReference type="ARBA" id="ARBA00022490"/>
    </source>
</evidence>
<evidence type="ECO:0000256" key="14">
    <source>
        <dbReference type="ARBA" id="ARBA00077125"/>
    </source>
</evidence>
<dbReference type="PROSITE" id="PS50105">
    <property type="entry name" value="SAM_DOMAIN"/>
    <property type="match status" value="1"/>
</dbReference>
<evidence type="ECO:0000256" key="12">
    <source>
        <dbReference type="ARBA" id="ARBA00067399"/>
    </source>
</evidence>
<keyword evidence="6" id="KW-0524">Neurogenesis</keyword>
<dbReference type="SMART" id="SM00228">
    <property type="entry name" value="PDZ"/>
    <property type="match status" value="1"/>
</dbReference>
<dbReference type="CDD" id="cd06790">
    <property type="entry name" value="PDZ_neurabin-like"/>
    <property type="match status" value="1"/>
</dbReference>
<feature type="region of interest" description="Disordered" evidence="17">
    <location>
        <begin position="638"/>
        <end position="761"/>
    </location>
</feature>
<dbReference type="InterPro" id="IPR036034">
    <property type="entry name" value="PDZ_sf"/>
</dbReference>
<feature type="compositionally biased region" description="Basic and acidic residues" evidence="17">
    <location>
        <begin position="951"/>
        <end position="977"/>
    </location>
</feature>
<feature type="compositionally biased region" description="Low complexity" evidence="17">
    <location>
        <begin position="722"/>
        <end position="736"/>
    </location>
</feature>
<keyword evidence="2" id="KW-0217">Developmental protein</keyword>
<dbReference type="InterPro" id="IPR043446">
    <property type="entry name" value="Neurabin-like"/>
</dbReference>
<dbReference type="GO" id="GO:0014069">
    <property type="term" value="C:postsynaptic density"/>
    <property type="evidence" value="ECO:0007669"/>
    <property type="project" value="TreeGrafter"/>
</dbReference>
<dbReference type="OrthoDB" id="62701at2759"/>
<dbReference type="SMART" id="SM00454">
    <property type="entry name" value="SAM"/>
    <property type="match status" value="1"/>
</dbReference>
<feature type="domain" description="SAM" evidence="18">
    <location>
        <begin position="893"/>
        <end position="956"/>
    </location>
</feature>
<dbReference type="SUPFAM" id="SSF47769">
    <property type="entry name" value="SAM/Pointed domain"/>
    <property type="match status" value="1"/>
</dbReference>
<keyword evidence="7" id="KW-0770">Synapse</keyword>
<protein>
    <recommendedName>
        <fullName evidence="12">Neurabin-1</fullName>
    </recommendedName>
    <alternativeName>
        <fullName evidence="14">Neurabin-I</fullName>
    </alternativeName>
    <alternativeName>
        <fullName evidence="13">Neural tissue-specific F-actin-binding protein I</fullName>
    </alternativeName>
    <alternativeName>
        <fullName evidence="15">Protein phosphatase 1 regulatory subunit 9A</fullName>
    </alternativeName>
</protein>
<dbReference type="GO" id="GO:0015629">
    <property type="term" value="C:actin cytoskeleton"/>
    <property type="evidence" value="ECO:0007669"/>
    <property type="project" value="TreeGrafter"/>
</dbReference>
<accession>A0A8S3YVI0</accession>
<comment type="caution">
    <text evidence="20">The sequence shown here is derived from an EMBL/GenBank/DDBJ whole genome shotgun (WGS) entry which is preliminary data.</text>
</comment>
<feature type="domain" description="PDZ" evidence="19">
    <location>
        <begin position="125"/>
        <end position="213"/>
    </location>
</feature>
<dbReference type="GO" id="GO:0051015">
    <property type="term" value="F:actin filament binding"/>
    <property type="evidence" value="ECO:0007669"/>
    <property type="project" value="TreeGrafter"/>
</dbReference>
<dbReference type="InterPro" id="IPR001660">
    <property type="entry name" value="SAM"/>
</dbReference>
<evidence type="ECO:0000256" key="8">
    <source>
        <dbReference type="ARBA" id="ARBA00023054"/>
    </source>
</evidence>
<evidence type="ECO:0000256" key="2">
    <source>
        <dbReference type="ARBA" id="ARBA00022473"/>
    </source>
</evidence>
<dbReference type="GO" id="GO:0031175">
    <property type="term" value="P:neuron projection development"/>
    <property type="evidence" value="ECO:0007669"/>
    <property type="project" value="TreeGrafter"/>
</dbReference>
<evidence type="ECO:0000256" key="17">
    <source>
        <dbReference type="SAM" id="MobiDB-lite"/>
    </source>
</evidence>
<dbReference type="Pfam" id="PF07647">
    <property type="entry name" value="SAM_2"/>
    <property type="match status" value="1"/>
</dbReference>
<dbReference type="FunFam" id="1.10.150.50:FF:000008">
    <property type="entry name" value="Neurabin-1 isoform 1-like protein"/>
    <property type="match status" value="1"/>
</dbReference>
<dbReference type="InterPro" id="IPR040645">
    <property type="entry name" value="Neurabin-1/2_PDZ"/>
</dbReference>
<dbReference type="GO" id="GO:0007015">
    <property type="term" value="P:actin filament organization"/>
    <property type="evidence" value="ECO:0007669"/>
    <property type="project" value="TreeGrafter"/>
</dbReference>
<evidence type="ECO:0000256" key="5">
    <source>
        <dbReference type="ARBA" id="ARBA00022782"/>
    </source>
</evidence>
<gene>
    <name evidence="20" type="ORF">CUNI_LOCUS4748</name>
</gene>
<dbReference type="PANTHER" id="PTHR16154">
    <property type="entry name" value="NEURABIN"/>
    <property type="match status" value="1"/>
</dbReference>
<feature type="coiled-coil region" evidence="16">
    <location>
        <begin position="393"/>
        <end position="430"/>
    </location>
</feature>
<keyword evidence="8 16" id="KW-0175">Coiled coil</keyword>
<feature type="non-terminal residue" evidence="20">
    <location>
        <position position="983"/>
    </location>
</feature>
<keyword evidence="9" id="KW-0009">Actin-binding</keyword>
<dbReference type="CDD" id="cd09512">
    <property type="entry name" value="SAM_Neurabin-like"/>
    <property type="match status" value="1"/>
</dbReference>
<dbReference type="EMBL" id="CAJHNH020000668">
    <property type="protein sequence ID" value="CAG5119190.1"/>
    <property type="molecule type" value="Genomic_DNA"/>
</dbReference>
<dbReference type="SUPFAM" id="SSF50156">
    <property type="entry name" value="PDZ domain-like"/>
    <property type="match status" value="1"/>
</dbReference>
<evidence type="ECO:0000256" key="13">
    <source>
        <dbReference type="ARBA" id="ARBA00076637"/>
    </source>
</evidence>
<dbReference type="GO" id="GO:0019722">
    <property type="term" value="P:calcium-mediated signaling"/>
    <property type="evidence" value="ECO:0007669"/>
    <property type="project" value="TreeGrafter"/>
</dbReference>
<dbReference type="Pfam" id="PF17817">
    <property type="entry name" value="PDZ_5"/>
    <property type="match status" value="1"/>
</dbReference>
<evidence type="ECO:0000256" key="15">
    <source>
        <dbReference type="ARBA" id="ARBA00082439"/>
    </source>
</evidence>
<evidence type="ECO:0000256" key="6">
    <source>
        <dbReference type="ARBA" id="ARBA00022902"/>
    </source>
</evidence>
<feature type="coiled-coil region" evidence="16">
    <location>
        <begin position="462"/>
        <end position="535"/>
    </location>
</feature>
<proteinExistence type="predicted"/>
<evidence type="ECO:0000256" key="9">
    <source>
        <dbReference type="ARBA" id="ARBA00023203"/>
    </source>
</evidence>
<evidence type="ECO:0000256" key="11">
    <source>
        <dbReference type="ARBA" id="ARBA00034103"/>
    </source>
</evidence>
<feature type="compositionally biased region" description="Low complexity" evidence="17">
    <location>
        <begin position="269"/>
        <end position="278"/>
    </location>
</feature>
<name>A0A8S3YVI0_9EUPU</name>
<evidence type="ECO:0000256" key="1">
    <source>
        <dbReference type="ARBA" id="ARBA00004245"/>
    </source>
</evidence>
<dbReference type="Proteomes" id="UP000678393">
    <property type="component" value="Unassembled WGS sequence"/>
</dbReference>
<feature type="region of interest" description="Disordered" evidence="17">
    <location>
        <begin position="265"/>
        <end position="301"/>
    </location>
</feature>
<dbReference type="Gene3D" id="2.30.42.10">
    <property type="match status" value="1"/>
</dbReference>
<keyword evidence="10" id="KW-0206">Cytoskeleton</keyword>
<feature type="region of interest" description="Disordered" evidence="17">
    <location>
        <begin position="228"/>
        <end position="253"/>
    </location>
</feature>
<keyword evidence="5" id="KW-0221">Differentiation</keyword>
<dbReference type="FunFam" id="2.30.42.10:FF:000010">
    <property type="entry name" value="Neurabin-1 isoform 1"/>
    <property type="match status" value="1"/>
</dbReference>
<dbReference type="Gene3D" id="1.10.150.50">
    <property type="entry name" value="Transcription Factor, Ets-1"/>
    <property type="match status" value="1"/>
</dbReference>
<evidence type="ECO:0000259" key="19">
    <source>
        <dbReference type="PROSITE" id="PS50106"/>
    </source>
</evidence>
<dbReference type="PROSITE" id="PS50106">
    <property type="entry name" value="PDZ"/>
    <property type="match status" value="1"/>
</dbReference>
<dbReference type="InterPro" id="IPR001478">
    <property type="entry name" value="PDZ"/>
</dbReference>
<dbReference type="PANTHER" id="PTHR16154:SF6">
    <property type="entry name" value="SPINOPHILIN, ISOFORM J"/>
    <property type="match status" value="1"/>
</dbReference>
<evidence type="ECO:0000256" key="10">
    <source>
        <dbReference type="ARBA" id="ARBA00023212"/>
    </source>
</evidence>
<keyword evidence="3" id="KW-0963">Cytoplasm</keyword>